<dbReference type="SUPFAM" id="SSF51735">
    <property type="entry name" value="NAD(P)-binding Rossmann-fold domains"/>
    <property type="match status" value="1"/>
</dbReference>
<dbReference type="InterPro" id="IPR045213">
    <property type="entry name" value="Malic_NAD-bd_bact_type"/>
</dbReference>
<feature type="region of interest" description="Disordered" evidence="2">
    <location>
        <begin position="470"/>
        <end position="506"/>
    </location>
</feature>
<dbReference type="EMBL" id="VIVQ01000001">
    <property type="protein sequence ID" value="TWE12181.1"/>
    <property type="molecule type" value="Genomic_DNA"/>
</dbReference>
<dbReference type="GO" id="GO:0004470">
    <property type="term" value="F:malic enzyme activity"/>
    <property type="evidence" value="ECO:0007669"/>
    <property type="project" value="InterPro"/>
</dbReference>
<dbReference type="InterPro" id="IPR012302">
    <property type="entry name" value="Malic_NAD-bd"/>
</dbReference>
<dbReference type="SMART" id="SM00919">
    <property type="entry name" value="Malic_M"/>
    <property type="match status" value="1"/>
</dbReference>
<dbReference type="AlphaFoldDB" id="A0A561E999"/>
<dbReference type="Gene3D" id="3.40.50.720">
    <property type="entry name" value="NAD(P)-binding Rossmann-like Domain"/>
    <property type="match status" value="1"/>
</dbReference>
<reference evidence="5 6" key="1">
    <citation type="submission" date="2019-06" db="EMBL/GenBank/DDBJ databases">
        <title>Sequencing the genomes of 1000 actinobacteria strains.</title>
        <authorList>
            <person name="Klenk H.-P."/>
        </authorList>
    </citation>
    <scope>NUCLEOTIDE SEQUENCE [LARGE SCALE GENOMIC DNA]</scope>
    <source>
        <strain evidence="5 6">DSM 19560</strain>
    </source>
</reference>
<dbReference type="SMART" id="SM01274">
    <property type="entry name" value="malic"/>
    <property type="match status" value="1"/>
</dbReference>
<feature type="compositionally biased region" description="Low complexity" evidence="2">
    <location>
        <begin position="493"/>
        <end position="506"/>
    </location>
</feature>
<dbReference type="GO" id="GO:0016616">
    <property type="term" value="F:oxidoreductase activity, acting on the CH-OH group of donors, NAD or NADP as acceptor"/>
    <property type="evidence" value="ECO:0007669"/>
    <property type="project" value="InterPro"/>
</dbReference>
<proteinExistence type="predicted"/>
<dbReference type="Gene3D" id="3.40.50.10380">
    <property type="entry name" value="Malic enzyme, N-terminal domain"/>
    <property type="match status" value="1"/>
</dbReference>
<dbReference type="FunFam" id="3.40.50.10380:FF:000003">
    <property type="entry name" value="NADP-dependent malic enzyme"/>
    <property type="match status" value="1"/>
</dbReference>
<keyword evidence="1" id="KW-0560">Oxidoreductase</keyword>
<dbReference type="CDD" id="cd05311">
    <property type="entry name" value="NAD_bind_2_malic_enz"/>
    <property type="match status" value="1"/>
</dbReference>
<feature type="domain" description="Malic enzyme NAD-binding" evidence="3">
    <location>
        <begin position="241"/>
        <end position="467"/>
    </location>
</feature>
<dbReference type="SUPFAM" id="SSF53223">
    <property type="entry name" value="Aminoacid dehydrogenase-like, N-terminal domain"/>
    <property type="match status" value="1"/>
</dbReference>
<evidence type="ECO:0000313" key="6">
    <source>
        <dbReference type="Proteomes" id="UP000318297"/>
    </source>
</evidence>
<evidence type="ECO:0000256" key="2">
    <source>
        <dbReference type="SAM" id="MobiDB-lite"/>
    </source>
</evidence>
<dbReference type="InterPro" id="IPR046346">
    <property type="entry name" value="Aminoacid_DH-like_N_sf"/>
</dbReference>
<dbReference type="InterPro" id="IPR051674">
    <property type="entry name" value="Malate_Decarboxylase"/>
</dbReference>
<evidence type="ECO:0000313" key="5">
    <source>
        <dbReference type="EMBL" id="TWE12181.1"/>
    </source>
</evidence>
<dbReference type="InterPro" id="IPR037062">
    <property type="entry name" value="Malic_N_dom_sf"/>
</dbReference>
<sequence>MTCMSAQPSVSNSITVRLELPGRATAVSELTGCVERAGGLVTALDITHSDNDRLRVDVTAAARDGDHADELVEAMRGVEGVEIHKVSDRTFLAHLGGKLKIESKVPIRNRDDLSMVYTPGVARVCLAIAENPEDARRLTIKRNTVAVVTDGTAVLGLGDIGPLAAMPVMEGKAALFKRFADIDAFPICLDTKDSDEIVRTVKAIAPVFAGINLEDISAPRCFEIERRLRDELDIPVFHDDQHGTAIVVLAALRNALRVVGKELKDVRIVQSGAGAAGTAIALLLLHAGATDVVLADINGVVRSDRSDIAGDPDSDLAKIAKHTNPRQVSGTLKDALRDADVFIGVSAPNILTGDDIATMADDAIVFALANPTPEVDPADAAKHAKVVATGRSDFANQINNVLVFPGVFRGLLDAAASKVTLDVMLAASRALSDVVKPEELNPAYIVPSVFQPDVSKVVAAAVAEAVKADQTENAHSGAAGADNAHLATDDDATAVADDQAGTRSGE</sequence>
<evidence type="ECO:0000259" key="3">
    <source>
        <dbReference type="SMART" id="SM00919"/>
    </source>
</evidence>
<evidence type="ECO:0000259" key="4">
    <source>
        <dbReference type="SMART" id="SM01274"/>
    </source>
</evidence>
<dbReference type="GO" id="GO:0051287">
    <property type="term" value="F:NAD binding"/>
    <property type="evidence" value="ECO:0007669"/>
    <property type="project" value="InterPro"/>
</dbReference>
<evidence type="ECO:0000256" key="1">
    <source>
        <dbReference type="ARBA" id="ARBA00023002"/>
    </source>
</evidence>
<dbReference type="PANTHER" id="PTHR43237:SF4">
    <property type="entry name" value="NADP-DEPENDENT MALIC ENZYME"/>
    <property type="match status" value="1"/>
</dbReference>
<organism evidence="5 6">
    <name type="scientific">Rudaeicoccus suwonensis</name>
    <dbReference type="NCBI Taxonomy" id="657409"/>
    <lineage>
        <taxon>Bacteria</taxon>
        <taxon>Bacillati</taxon>
        <taxon>Actinomycetota</taxon>
        <taxon>Actinomycetes</taxon>
        <taxon>Micrococcales</taxon>
        <taxon>Dermacoccaceae</taxon>
        <taxon>Rudaeicoccus</taxon>
    </lineage>
</organism>
<dbReference type="InterPro" id="IPR036291">
    <property type="entry name" value="NAD(P)-bd_dom_sf"/>
</dbReference>
<dbReference type="Pfam" id="PF00390">
    <property type="entry name" value="malic"/>
    <property type="match status" value="1"/>
</dbReference>
<dbReference type="InterPro" id="IPR012301">
    <property type="entry name" value="Malic_N_dom"/>
</dbReference>
<protein>
    <submittedName>
        <fullName evidence="5">Malate dehydrogenase (Oxaloacetate-decarboxylating)</fullName>
    </submittedName>
</protein>
<gene>
    <name evidence="5" type="ORF">BKA23_0978</name>
</gene>
<dbReference type="Proteomes" id="UP000318297">
    <property type="component" value="Unassembled WGS sequence"/>
</dbReference>
<dbReference type="Pfam" id="PF03949">
    <property type="entry name" value="Malic_M"/>
    <property type="match status" value="1"/>
</dbReference>
<name>A0A561E999_9MICO</name>
<feature type="domain" description="Malic enzyme N-terminal" evidence="4">
    <location>
        <begin position="96"/>
        <end position="229"/>
    </location>
</feature>
<keyword evidence="6" id="KW-1185">Reference proteome</keyword>
<accession>A0A561E999</accession>
<comment type="caution">
    <text evidence="5">The sequence shown here is derived from an EMBL/GenBank/DDBJ whole genome shotgun (WGS) entry which is preliminary data.</text>
</comment>
<dbReference type="PANTHER" id="PTHR43237">
    <property type="entry name" value="NADP-DEPENDENT MALIC ENZYME"/>
    <property type="match status" value="1"/>
</dbReference>